<keyword evidence="4" id="KW-0238">DNA-binding</keyword>
<proteinExistence type="predicted"/>
<dbReference type="Pfam" id="PF18044">
    <property type="entry name" value="zf-CCCH_4"/>
    <property type="match status" value="1"/>
</dbReference>
<dbReference type="SMART" id="SM00356">
    <property type="entry name" value="ZnF_C3H1"/>
    <property type="match status" value="2"/>
</dbReference>
<evidence type="ECO:0000259" key="6">
    <source>
        <dbReference type="PROSITE" id="PS50103"/>
    </source>
</evidence>
<evidence type="ECO:0000313" key="8">
    <source>
        <dbReference type="Proteomes" id="UP000436088"/>
    </source>
</evidence>
<evidence type="ECO:0000313" key="7">
    <source>
        <dbReference type="EMBL" id="KAE8670911.1"/>
    </source>
</evidence>
<dbReference type="InterPro" id="IPR045234">
    <property type="entry name" value="Unkempt-like"/>
</dbReference>
<dbReference type="InterPro" id="IPR000571">
    <property type="entry name" value="Znf_CCCH"/>
</dbReference>
<evidence type="ECO:0000256" key="4">
    <source>
        <dbReference type="ARBA" id="ARBA00023125"/>
    </source>
</evidence>
<keyword evidence="2 5" id="KW-0863">Zinc-finger</keyword>
<feature type="zinc finger region" description="C3H1-type" evidence="5">
    <location>
        <begin position="85"/>
        <end position="112"/>
    </location>
</feature>
<sequence length="262" mass="29646">MVMELKQKQFISNFNLAQAHVKAQAEAEATKNNEAIDKAIYESDEFRMYGLKIKRCTRMRSHDWTQCPFAHRGEKAQRRDPLKYPYIPVVCPAFRDGICPNGDNCQLAHGVFEFWLHPAKYRTHPCSAGKFCTRRVCFFAHSPDQLRSSKPKFNSPNPKSKGKMTMMNGGGDNHKLMMVVGSLSGSGEGSRPMQAHFVDPSPLQLEGFSSLLKSLRTLKMREAEARATNKSNNNNNNSFFSGGVEMADSYLSHFDWISKLLK</sequence>
<evidence type="ECO:0000256" key="3">
    <source>
        <dbReference type="ARBA" id="ARBA00022833"/>
    </source>
</evidence>
<dbReference type="Proteomes" id="UP000436088">
    <property type="component" value="Unassembled WGS sequence"/>
</dbReference>
<dbReference type="Gene3D" id="3.30.1370.210">
    <property type="match status" value="1"/>
</dbReference>
<dbReference type="InterPro" id="IPR041367">
    <property type="entry name" value="Znf-CCCH_4"/>
</dbReference>
<keyword evidence="3 5" id="KW-0862">Zinc</keyword>
<dbReference type="PANTHER" id="PTHR14493">
    <property type="entry name" value="UNKEMPT FAMILY MEMBER"/>
    <property type="match status" value="1"/>
</dbReference>
<dbReference type="PANTHER" id="PTHR14493:SF109">
    <property type="entry name" value="ZINC FINGER CCCH DOMAIN-CONTAINING PROTEIN 54"/>
    <property type="match status" value="1"/>
</dbReference>
<organism evidence="7 8">
    <name type="scientific">Hibiscus syriacus</name>
    <name type="common">Rose of Sharon</name>
    <dbReference type="NCBI Taxonomy" id="106335"/>
    <lineage>
        <taxon>Eukaryota</taxon>
        <taxon>Viridiplantae</taxon>
        <taxon>Streptophyta</taxon>
        <taxon>Embryophyta</taxon>
        <taxon>Tracheophyta</taxon>
        <taxon>Spermatophyta</taxon>
        <taxon>Magnoliopsida</taxon>
        <taxon>eudicotyledons</taxon>
        <taxon>Gunneridae</taxon>
        <taxon>Pentapetalae</taxon>
        <taxon>rosids</taxon>
        <taxon>malvids</taxon>
        <taxon>Malvales</taxon>
        <taxon>Malvaceae</taxon>
        <taxon>Malvoideae</taxon>
        <taxon>Hibiscus</taxon>
    </lineage>
</organism>
<dbReference type="AlphaFoldDB" id="A0A6A2X6T4"/>
<feature type="domain" description="C3H1-type" evidence="6">
    <location>
        <begin position="85"/>
        <end position="112"/>
    </location>
</feature>
<dbReference type="PROSITE" id="PS50103">
    <property type="entry name" value="ZF_C3H1"/>
    <property type="match status" value="1"/>
</dbReference>
<dbReference type="OrthoDB" id="410307at2759"/>
<keyword evidence="1 5" id="KW-0479">Metal-binding</keyword>
<name>A0A6A2X6T4_HIBSY</name>
<gene>
    <name evidence="7" type="ORF">F3Y22_tig00112044pilonHSYRG00102</name>
</gene>
<evidence type="ECO:0000256" key="5">
    <source>
        <dbReference type="PROSITE-ProRule" id="PRU00723"/>
    </source>
</evidence>
<keyword evidence="8" id="KW-1185">Reference proteome</keyword>
<dbReference type="GO" id="GO:0003677">
    <property type="term" value="F:DNA binding"/>
    <property type="evidence" value="ECO:0007669"/>
    <property type="project" value="UniProtKB-KW"/>
</dbReference>
<accession>A0A6A2X6T4</accession>
<protein>
    <submittedName>
        <fullName evidence="7">Zinc finger CCCH domain-containing protein 49</fullName>
    </submittedName>
</protein>
<dbReference type="GO" id="GO:0008270">
    <property type="term" value="F:zinc ion binding"/>
    <property type="evidence" value="ECO:0007669"/>
    <property type="project" value="UniProtKB-KW"/>
</dbReference>
<dbReference type="Pfam" id="PF25512">
    <property type="entry name" value="zf-CCCH_AtC3H23"/>
    <property type="match status" value="1"/>
</dbReference>
<dbReference type="EMBL" id="VEPZ02001491">
    <property type="protein sequence ID" value="KAE8670911.1"/>
    <property type="molecule type" value="Genomic_DNA"/>
</dbReference>
<evidence type="ECO:0000256" key="1">
    <source>
        <dbReference type="ARBA" id="ARBA00022723"/>
    </source>
</evidence>
<evidence type="ECO:0000256" key="2">
    <source>
        <dbReference type="ARBA" id="ARBA00022771"/>
    </source>
</evidence>
<reference evidence="7" key="1">
    <citation type="submission" date="2019-09" db="EMBL/GenBank/DDBJ databases">
        <title>Draft genome information of white flower Hibiscus syriacus.</title>
        <authorList>
            <person name="Kim Y.-M."/>
        </authorList>
    </citation>
    <scope>NUCLEOTIDE SEQUENCE [LARGE SCALE GENOMIC DNA]</scope>
    <source>
        <strain evidence="7">YM2019G1</strain>
    </source>
</reference>
<comment type="caution">
    <text evidence="7">The sequence shown here is derived from an EMBL/GenBank/DDBJ whole genome shotgun (WGS) entry which is preliminary data.</text>
</comment>
<dbReference type="InterPro" id="IPR057444">
    <property type="entry name" value="Znf-CCCH_AtC3H23-like"/>
</dbReference>